<keyword evidence="1" id="KW-0812">Transmembrane</keyword>
<protein>
    <submittedName>
        <fullName evidence="2">Uncharacterized protein</fullName>
    </submittedName>
</protein>
<reference evidence="2" key="1">
    <citation type="submission" date="2023-03" db="EMBL/GenBank/DDBJ databases">
        <title>Massive genome expansion in bonnet fungi (Mycena s.s.) driven by repeated elements and novel gene families across ecological guilds.</title>
        <authorList>
            <consortium name="Lawrence Berkeley National Laboratory"/>
            <person name="Harder C.B."/>
            <person name="Miyauchi S."/>
            <person name="Viragh M."/>
            <person name="Kuo A."/>
            <person name="Thoen E."/>
            <person name="Andreopoulos B."/>
            <person name="Lu D."/>
            <person name="Skrede I."/>
            <person name="Drula E."/>
            <person name="Henrissat B."/>
            <person name="Morin E."/>
            <person name="Kohler A."/>
            <person name="Barry K."/>
            <person name="LaButti K."/>
            <person name="Morin E."/>
            <person name="Salamov A."/>
            <person name="Lipzen A."/>
            <person name="Mereny Z."/>
            <person name="Hegedus B."/>
            <person name="Baldrian P."/>
            <person name="Stursova M."/>
            <person name="Weitz H."/>
            <person name="Taylor A."/>
            <person name="Grigoriev I.V."/>
            <person name="Nagy L.G."/>
            <person name="Martin F."/>
            <person name="Kauserud H."/>
        </authorList>
    </citation>
    <scope>NUCLEOTIDE SEQUENCE</scope>
    <source>
        <strain evidence="2">9284</strain>
    </source>
</reference>
<keyword evidence="3" id="KW-1185">Reference proteome</keyword>
<evidence type="ECO:0000256" key="1">
    <source>
        <dbReference type="SAM" id="Phobius"/>
    </source>
</evidence>
<keyword evidence="1" id="KW-1133">Transmembrane helix</keyword>
<evidence type="ECO:0000313" key="3">
    <source>
        <dbReference type="Proteomes" id="UP001221142"/>
    </source>
</evidence>
<comment type="caution">
    <text evidence="2">The sequence shown here is derived from an EMBL/GenBank/DDBJ whole genome shotgun (WGS) entry which is preliminary data.</text>
</comment>
<keyword evidence="1" id="KW-0472">Membrane</keyword>
<proteinExistence type="predicted"/>
<name>A0AAD7CD06_9AGAR</name>
<gene>
    <name evidence="2" type="ORF">FB45DRAFT_862136</name>
</gene>
<organism evidence="2 3">
    <name type="scientific">Roridomyces roridus</name>
    <dbReference type="NCBI Taxonomy" id="1738132"/>
    <lineage>
        <taxon>Eukaryota</taxon>
        <taxon>Fungi</taxon>
        <taxon>Dikarya</taxon>
        <taxon>Basidiomycota</taxon>
        <taxon>Agaricomycotina</taxon>
        <taxon>Agaricomycetes</taxon>
        <taxon>Agaricomycetidae</taxon>
        <taxon>Agaricales</taxon>
        <taxon>Marasmiineae</taxon>
        <taxon>Mycenaceae</taxon>
        <taxon>Roridomyces</taxon>
    </lineage>
</organism>
<evidence type="ECO:0000313" key="2">
    <source>
        <dbReference type="EMBL" id="KAJ7644885.1"/>
    </source>
</evidence>
<accession>A0AAD7CD06</accession>
<dbReference type="AlphaFoldDB" id="A0AAD7CD06"/>
<sequence length="511" mass="56971">MVNVLLPLRCNVPPLLHSSFLLCWQGSTNANIHSKSAKSFSILLGLTYSCSFFGYSAILNIFGKFWQNVPKIPGEVFPDVVGPRSWDSTSNDPILPPMQTTIPLNCSRSRVDLLATGRHVVCYLDGGVEFWDLHSGCRVWSWNKTDHTVARAAFDFRPRESSAMAGFRASPVGTDTAGKSQRTLIKGSLEFLCPDKGKKSPPIELFRIKIDRLGPAPGHQISGDLLAYGAYYCSASHPQMLLINWRTEEFITFDVMQVPYANYPTPPTFVLTSGYLFPVKVRDVPEMNGIEIYSIPSLDPFWRPLSRFGTTEPLHHPRPSPHVLSVPGNDGNYRRHNTTLAVAECPIHYGAYDLTVEVQDVLPLSPEHYPSGSLTGAMSERRLNTMSVREATAKRHVFRILSWFHVRLDPIGGMESRLLSTFRHSAFYAHPSGAGYALAWDGMLSLGRVKPPEFVQLARVGVLRLDGEDIEKRKELEVNLNGENPSKVLMAHTGTVVAVYESKMVVSRFLV</sequence>
<dbReference type="Proteomes" id="UP001221142">
    <property type="component" value="Unassembled WGS sequence"/>
</dbReference>
<feature type="transmembrane region" description="Helical" evidence="1">
    <location>
        <begin position="42"/>
        <end position="63"/>
    </location>
</feature>
<dbReference type="EMBL" id="JARKIF010000003">
    <property type="protein sequence ID" value="KAJ7644885.1"/>
    <property type="molecule type" value="Genomic_DNA"/>
</dbReference>